<feature type="transmembrane region" description="Helical" evidence="7">
    <location>
        <begin position="274"/>
        <end position="302"/>
    </location>
</feature>
<evidence type="ECO:0000256" key="1">
    <source>
        <dbReference type="ARBA" id="ARBA00004651"/>
    </source>
</evidence>
<evidence type="ECO:0000313" key="9">
    <source>
        <dbReference type="EMBL" id="RED65149.1"/>
    </source>
</evidence>
<dbReference type="InterPro" id="IPR036259">
    <property type="entry name" value="MFS_trans_sf"/>
</dbReference>
<evidence type="ECO:0000256" key="6">
    <source>
        <dbReference type="ARBA" id="ARBA00023136"/>
    </source>
</evidence>
<accession>A0A3D9IUF8</accession>
<feature type="transmembrane region" description="Helical" evidence="7">
    <location>
        <begin position="340"/>
        <end position="360"/>
    </location>
</feature>
<dbReference type="RefSeq" id="WP_246016667.1">
    <property type="nucleotide sequence ID" value="NZ_QRDZ01000021.1"/>
</dbReference>
<keyword evidence="10" id="KW-1185">Reference proteome</keyword>
<keyword evidence="6 7" id="KW-0472">Membrane</keyword>
<evidence type="ECO:0000256" key="5">
    <source>
        <dbReference type="ARBA" id="ARBA00022989"/>
    </source>
</evidence>
<dbReference type="NCBIfam" id="TIGR00711">
    <property type="entry name" value="efflux_EmrB"/>
    <property type="match status" value="1"/>
</dbReference>
<feature type="transmembrane region" description="Helical" evidence="7">
    <location>
        <begin position="146"/>
        <end position="165"/>
    </location>
</feature>
<feature type="transmembrane region" description="Helical" evidence="7">
    <location>
        <begin position="372"/>
        <end position="390"/>
    </location>
</feature>
<dbReference type="InterPro" id="IPR011701">
    <property type="entry name" value="MFS"/>
</dbReference>
<dbReference type="CDD" id="cd17503">
    <property type="entry name" value="MFS_LmrB_MDR_like"/>
    <property type="match status" value="1"/>
</dbReference>
<dbReference type="PROSITE" id="PS50850">
    <property type="entry name" value="MFS"/>
    <property type="match status" value="1"/>
</dbReference>
<gene>
    <name evidence="9" type="ORF">DFP98_12140</name>
</gene>
<sequence length="500" mass="54220">MNTADNAAGPQFKELENVKRLPILITLIIGAFFSILNETLLNIAFVDLVKDLEVPYTTIQWLSTSYMLVVGILIPVSALLVQWFTTRQMFIGAMVLFSIGTLVCAIAPGFPVLLVGRIIQAFGTGLMLPVMMNTILVLYPPEKRGAAMGSMGLVIMFAPAIGPTLSGLILESLNWRWLFYLVLPFAILSVLIATVYLKNVSDVTKPKVDVLSIILSTVGFGGIVYGFSNVGDPEGAGWSEPKVYWTLIVGGIALILFIWRQLVSKQPMLNLRAFLSPMFSLSTVLLIIVMMSLFSTLMLLPIFLQQGLLMTAFAAGIILLPGGILNGFLSPVTGKLFDKFGPRVLAIPGALILVGVMYLFTTIDLETTKGTLILYHCIMMVAISMIMMPVQTNGLNQLPRAYYPHGTAILNTLQQVSGAIGVAFFISIMTNGTKDYITNPPVDVNLEQLPTLALNAGIHNAFKIGMVFAVVAVVLSLFIKKTKAPEAEVQQKAALNPSKG</sequence>
<dbReference type="PANTHER" id="PTHR42718:SF43">
    <property type="entry name" value="LINCOMYCIN RESISTANCE PROTEIN LMRB"/>
    <property type="match status" value="1"/>
</dbReference>
<feature type="transmembrane region" description="Helical" evidence="7">
    <location>
        <begin position="402"/>
        <end position="426"/>
    </location>
</feature>
<feature type="transmembrane region" description="Helical" evidence="7">
    <location>
        <begin position="209"/>
        <end position="228"/>
    </location>
</feature>
<feature type="transmembrane region" description="Helical" evidence="7">
    <location>
        <begin position="118"/>
        <end position="139"/>
    </location>
</feature>
<keyword evidence="3" id="KW-1003">Cell membrane</keyword>
<dbReference type="GO" id="GO:0005886">
    <property type="term" value="C:plasma membrane"/>
    <property type="evidence" value="ECO:0007669"/>
    <property type="project" value="UniProtKB-SubCell"/>
</dbReference>
<evidence type="ECO:0000259" key="8">
    <source>
        <dbReference type="PROSITE" id="PS50850"/>
    </source>
</evidence>
<dbReference type="Gene3D" id="1.20.1250.20">
    <property type="entry name" value="MFS general substrate transporter like domains"/>
    <property type="match status" value="1"/>
</dbReference>
<dbReference type="EMBL" id="QRDZ01000021">
    <property type="protein sequence ID" value="RED65149.1"/>
    <property type="molecule type" value="Genomic_DNA"/>
</dbReference>
<evidence type="ECO:0000256" key="7">
    <source>
        <dbReference type="SAM" id="Phobius"/>
    </source>
</evidence>
<evidence type="ECO:0000256" key="4">
    <source>
        <dbReference type="ARBA" id="ARBA00022692"/>
    </source>
</evidence>
<dbReference type="Gene3D" id="1.20.1720.10">
    <property type="entry name" value="Multidrug resistance protein D"/>
    <property type="match status" value="1"/>
</dbReference>
<evidence type="ECO:0000313" key="10">
    <source>
        <dbReference type="Proteomes" id="UP000256977"/>
    </source>
</evidence>
<comment type="subcellular location">
    <subcellularLocation>
        <location evidence="1">Cell membrane</location>
        <topology evidence="1">Multi-pass membrane protein</topology>
    </subcellularLocation>
</comment>
<dbReference type="SUPFAM" id="SSF103473">
    <property type="entry name" value="MFS general substrate transporter"/>
    <property type="match status" value="1"/>
</dbReference>
<dbReference type="GO" id="GO:0022857">
    <property type="term" value="F:transmembrane transporter activity"/>
    <property type="evidence" value="ECO:0007669"/>
    <property type="project" value="InterPro"/>
</dbReference>
<dbReference type="PANTHER" id="PTHR42718">
    <property type="entry name" value="MAJOR FACILITATOR SUPERFAMILY MULTIDRUG TRANSPORTER MFSC"/>
    <property type="match status" value="1"/>
</dbReference>
<reference evidence="9 10" key="1">
    <citation type="submission" date="2018-07" db="EMBL/GenBank/DDBJ databases">
        <title>Genomic Encyclopedia of Type Strains, Phase III (KMG-III): the genomes of soil and plant-associated and newly described type strains.</title>
        <authorList>
            <person name="Whitman W."/>
        </authorList>
    </citation>
    <scope>NUCLEOTIDE SEQUENCE [LARGE SCALE GENOMIC DNA]</scope>
    <source>
        <strain evidence="9 10">CECT 7287</strain>
    </source>
</reference>
<keyword evidence="4 7" id="KW-0812">Transmembrane</keyword>
<dbReference type="InterPro" id="IPR004638">
    <property type="entry name" value="EmrB-like"/>
</dbReference>
<feature type="transmembrane region" description="Helical" evidence="7">
    <location>
        <begin position="91"/>
        <end position="112"/>
    </location>
</feature>
<keyword evidence="5 7" id="KW-1133">Transmembrane helix</keyword>
<feature type="transmembrane region" description="Helical" evidence="7">
    <location>
        <begin position="243"/>
        <end position="262"/>
    </location>
</feature>
<dbReference type="AlphaFoldDB" id="A0A3D9IUF8"/>
<comment type="caution">
    <text evidence="9">The sequence shown here is derived from an EMBL/GenBank/DDBJ whole genome shotgun (WGS) entry which is preliminary data.</text>
</comment>
<feature type="transmembrane region" description="Helical" evidence="7">
    <location>
        <begin position="65"/>
        <end position="84"/>
    </location>
</feature>
<protein>
    <submittedName>
        <fullName evidence="9">DHA2 family lincomycin resistance protein-like MFS transporter</fullName>
    </submittedName>
</protein>
<proteinExistence type="predicted"/>
<dbReference type="Pfam" id="PF07690">
    <property type="entry name" value="MFS_1"/>
    <property type="match status" value="1"/>
</dbReference>
<keyword evidence="2" id="KW-0813">Transport</keyword>
<dbReference type="InterPro" id="IPR020846">
    <property type="entry name" value="MFS_dom"/>
</dbReference>
<evidence type="ECO:0000256" key="3">
    <source>
        <dbReference type="ARBA" id="ARBA00022475"/>
    </source>
</evidence>
<name>A0A3D9IUF8_9BACL</name>
<feature type="transmembrane region" description="Helical" evidence="7">
    <location>
        <begin position="461"/>
        <end position="479"/>
    </location>
</feature>
<feature type="transmembrane region" description="Helical" evidence="7">
    <location>
        <begin position="308"/>
        <end position="328"/>
    </location>
</feature>
<evidence type="ECO:0000256" key="2">
    <source>
        <dbReference type="ARBA" id="ARBA00022448"/>
    </source>
</evidence>
<organism evidence="9 10">
    <name type="scientific">Cohnella phaseoli</name>
    <dbReference type="NCBI Taxonomy" id="456490"/>
    <lineage>
        <taxon>Bacteria</taxon>
        <taxon>Bacillati</taxon>
        <taxon>Bacillota</taxon>
        <taxon>Bacilli</taxon>
        <taxon>Bacillales</taxon>
        <taxon>Paenibacillaceae</taxon>
        <taxon>Cohnella</taxon>
    </lineage>
</organism>
<feature type="transmembrane region" description="Helical" evidence="7">
    <location>
        <begin position="21"/>
        <end position="45"/>
    </location>
</feature>
<feature type="transmembrane region" description="Helical" evidence="7">
    <location>
        <begin position="177"/>
        <end position="197"/>
    </location>
</feature>
<dbReference type="PRINTS" id="PR01036">
    <property type="entry name" value="TCRTETB"/>
</dbReference>
<feature type="domain" description="Major facilitator superfamily (MFS) profile" evidence="8">
    <location>
        <begin position="23"/>
        <end position="484"/>
    </location>
</feature>
<dbReference type="Proteomes" id="UP000256977">
    <property type="component" value="Unassembled WGS sequence"/>
</dbReference>